<evidence type="ECO:0000256" key="1">
    <source>
        <dbReference type="ARBA" id="ARBA00004651"/>
    </source>
</evidence>
<evidence type="ECO:0000256" key="2">
    <source>
        <dbReference type="ARBA" id="ARBA00022475"/>
    </source>
</evidence>
<comment type="caution">
    <text evidence="7">The sequence shown here is derived from an EMBL/GenBank/DDBJ whole genome shotgun (WGS) entry which is preliminary data.</text>
</comment>
<accession>A0A0F9WV05</accession>
<feature type="transmembrane region" description="Helical" evidence="6">
    <location>
        <begin position="155"/>
        <end position="172"/>
    </location>
</feature>
<sequence>MSSFFKNTSVYFLANILNAVIPFLLLPILTRYLSVEEYGQIAMFQLLIAGLAGLVGLNTVGAAGRKFYDKNISKSELAIYNTNCLWILAFTAVVITLLTLLFNKEIALLLSIPSHWVYLAITISFSSFILQFRLSQWQIRGEAKKYGVLQVSNSLFNLCGSLIFVVVLSMGAQGRVDALFITGIITAIISFYLLVKHKLITFSLPNKKSIYEALNFGAPLVPHIFGAFLLSSADRYVINDSLGLGAAGVYLLAVQLSSVLSIIFDAINKAYVPWLFESLTKDDSSIKLSIVKNTYKYFLLLSVVAVFGFIIGPWVVTFVAGDNFSEAATIVGWLLLGQVFSGMYLMVTNYIFYSKETKLLSLVTIFTGALNVLLLYMLIPMFGLKGAAYSFCASMLIRFLLTWLLANKKVKMPWLLIQVGK</sequence>
<feature type="transmembrane region" description="Helical" evidence="6">
    <location>
        <begin position="84"/>
        <end position="103"/>
    </location>
</feature>
<feature type="transmembrane region" description="Helical" evidence="6">
    <location>
        <begin position="297"/>
        <end position="321"/>
    </location>
</feature>
<dbReference type="Pfam" id="PF01943">
    <property type="entry name" value="Polysacc_synt"/>
    <property type="match status" value="1"/>
</dbReference>
<dbReference type="AlphaFoldDB" id="A0A0F9WV05"/>
<organism evidence="7">
    <name type="scientific">marine sediment metagenome</name>
    <dbReference type="NCBI Taxonomy" id="412755"/>
    <lineage>
        <taxon>unclassified sequences</taxon>
        <taxon>metagenomes</taxon>
        <taxon>ecological metagenomes</taxon>
    </lineage>
</organism>
<feature type="transmembrane region" description="Helical" evidence="6">
    <location>
        <begin position="115"/>
        <end position="134"/>
    </location>
</feature>
<protein>
    <submittedName>
        <fullName evidence="7">Uncharacterized protein</fullName>
    </submittedName>
</protein>
<feature type="transmembrane region" description="Helical" evidence="6">
    <location>
        <begin position="216"/>
        <end position="238"/>
    </location>
</feature>
<feature type="transmembrane region" description="Helical" evidence="6">
    <location>
        <begin position="41"/>
        <end position="63"/>
    </location>
</feature>
<dbReference type="PANTHER" id="PTHR30250:SF11">
    <property type="entry name" value="O-ANTIGEN TRANSPORTER-RELATED"/>
    <property type="match status" value="1"/>
</dbReference>
<dbReference type="EMBL" id="LAZR01000196">
    <property type="protein sequence ID" value="KKN82723.1"/>
    <property type="molecule type" value="Genomic_DNA"/>
</dbReference>
<feature type="transmembrane region" description="Helical" evidence="6">
    <location>
        <begin position="178"/>
        <end position="195"/>
    </location>
</feature>
<keyword evidence="4 6" id="KW-1133">Transmembrane helix</keyword>
<feature type="transmembrane region" description="Helical" evidence="6">
    <location>
        <begin position="244"/>
        <end position="264"/>
    </location>
</feature>
<dbReference type="InterPro" id="IPR002797">
    <property type="entry name" value="Polysacc_synth"/>
</dbReference>
<evidence type="ECO:0000256" key="5">
    <source>
        <dbReference type="ARBA" id="ARBA00023136"/>
    </source>
</evidence>
<proteinExistence type="predicted"/>
<keyword evidence="5 6" id="KW-0472">Membrane</keyword>
<reference evidence="7" key="1">
    <citation type="journal article" date="2015" name="Nature">
        <title>Complex archaea that bridge the gap between prokaryotes and eukaryotes.</title>
        <authorList>
            <person name="Spang A."/>
            <person name="Saw J.H."/>
            <person name="Jorgensen S.L."/>
            <person name="Zaremba-Niedzwiedzka K."/>
            <person name="Martijn J."/>
            <person name="Lind A.E."/>
            <person name="van Eijk R."/>
            <person name="Schleper C."/>
            <person name="Guy L."/>
            <person name="Ettema T.J."/>
        </authorList>
    </citation>
    <scope>NUCLEOTIDE SEQUENCE</scope>
</reference>
<gene>
    <name evidence="7" type="ORF">LCGC14_0306810</name>
</gene>
<keyword evidence="3 6" id="KW-0812">Transmembrane</keyword>
<evidence type="ECO:0000256" key="4">
    <source>
        <dbReference type="ARBA" id="ARBA00022989"/>
    </source>
</evidence>
<comment type="subcellular location">
    <subcellularLocation>
        <location evidence="1">Cell membrane</location>
        <topology evidence="1">Multi-pass membrane protein</topology>
    </subcellularLocation>
</comment>
<dbReference type="GO" id="GO:0005886">
    <property type="term" value="C:plasma membrane"/>
    <property type="evidence" value="ECO:0007669"/>
    <property type="project" value="UniProtKB-SubCell"/>
</dbReference>
<keyword evidence="2" id="KW-1003">Cell membrane</keyword>
<evidence type="ECO:0000313" key="7">
    <source>
        <dbReference type="EMBL" id="KKN82723.1"/>
    </source>
</evidence>
<feature type="transmembrane region" description="Helical" evidence="6">
    <location>
        <begin position="12"/>
        <end position="29"/>
    </location>
</feature>
<dbReference type="InterPro" id="IPR050833">
    <property type="entry name" value="Poly_Biosynth_Transport"/>
</dbReference>
<evidence type="ECO:0000256" key="3">
    <source>
        <dbReference type="ARBA" id="ARBA00022692"/>
    </source>
</evidence>
<dbReference type="PANTHER" id="PTHR30250">
    <property type="entry name" value="PST FAMILY PREDICTED COLANIC ACID TRANSPORTER"/>
    <property type="match status" value="1"/>
</dbReference>
<evidence type="ECO:0000256" key="6">
    <source>
        <dbReference type="SAM" id="Phobius"/>
    </source>
</evidence>
<feature type="transmembrane region" description="Helical" evidence="6">
    <location>
        <begin position="388"/>
        <end position="406"/>
    </location>
</feature>
<feature type="transmembrane region" description="Helical" evidence="6">
    <location>
        <begin position="327"/>
        <end position="347"/>
    </location>
</feature>
<feature type="transmembrane region" description="Helical" evidence="6">
    <location>
        <begin position="359"/>
        <end position="382"/>
    </location>
</feature>
<name>A0A0F9WV05_9ZZZZ</name>